<evidence type="ECO:0000256" key="3">
    <source>
        <dbReference type="ARBA" id="ARBA00023054"/>
    </source>
</evidence>
<sequence length="196" mass="22470">MATSQQPFEEWLCAKLLSLDPEIDTDVFVMYINGILDTDDPSDEKKESMSEILSEVFPDNFSDVCAEVYNKYEEINGLAASKEDSDSENLAKQLSNIKEEKERKAAILAQYGHVSDEEDDDRPDDPGGDNQDSSLLQKNVNAESVANLEKEKREKSKIESDKKKEKDKTDREAQKQKQTDRKESEKKRTQKGERRR</sequence>
<dbReference type="Pfam" id="PF26091">
    <property type="entry name" value="PWI_CCDC43"/>
    <property type="match status" value="1"/>
</dbReference>
<name>A0A8S3PZI2_MYTED</name>
<feature type="domain" description="CCDC43 PWI-like" evidence="5">
    <location>
        <begin position="3"/>
        <end position="76"/>
    </location>
</feature>
<gene>
    <name evidence="6" type="ORF">MEDL_3785</name>
</gene>
<organism evidence="6 7">
    <name type="scientific">Mytilus edulis</name>
    <name type="common">Blue mussel</name>
    <dbReference type="NCBI Taxonomy" id="6550"/>
    <lineage>
        <taxon>Eukaryota</taxon>
        <taxon>Metazoa</taxon>
        <taxon>Spiralia</taxon>
        <taxon>Lophotrochozoa</taxon>
        <taxon>Mollusca</taxon>
        <taxon>Bivalvia</taxon>
        <taxon>Autobranchia</taxon>
        <taxon>Pteriomorphia</taxon>
        <taxon>Mytilida</taxon>
        <taxon>Mytiloidea</taxon>
        <taxon>Mytilidae</taxon>
        <taxon>Mytilinae</taxon>
        <taxon>Mytilus</taxon>
    </lineage>
</organism>
<dbReference type="OrthoDB" id="2187466at2759"/>
<comment type="caution">
    <text evidence="6">The sequence shown here is derived from an EMBL/GenBank/DDBJ whole genome shotgun (WGS) entry which is preliminary data.</text>
</comment>
<dbReference type="AlphaFoldDB" id="A0A8S3PZI2"/>
<dbReference type="InterPro" id="IPR037666">
    <property type="entry name" value="CCDC43"/>
</dbReference>
<evidence type="ECO:0000256" key="2">
    <source>
        <dbReference type="ARBA" id="ARBA00016648"/>
    </source>
</evidence>
<evidence type="ECO:0000313" key="6">
    <source>
        <dbReference type="EMBL" id="CAG2188358.1"/>
    </source>
</evidence>
<feature type="compositionally biased region" description="Acidic residues" evidence="4">
    <location>
        <begin position="116"/>
        <end position="127"/>
    </location>
</feature>
<evidence type="ECO:0000256" key="1">
    <source>
        <dbReference type="ARBA" id="ARBA00005305"/>
    </source>
</evidence>
<accession>A0A8S3PZI2</accession>
<feature type="region of interest" description="Disordered" evidence="4">
    <location>
        <begin position="79"/>
        <end position="196"/>
    </location>
</feature>
<protein>
    <recommendedName>
        <fullName evidence="2">Coiled-coil domain-containing protein 43</fullName>
    </recommendedName>
</protein>
<dbReference type="PANTHER" id="PTHR31684">
    <property type="entry name" value="COILED-COIL DOMAIN-CONTAINING PROTEIN 43"/>
    <property type="match status" value="1"/>
</dbReference>
<dbReference type="Proteomes" id="UP000683360">
    <property type="component" value="Unassembled WGS sequence"/>
</dbReference>
<feature type="compositionally biased region" description="Basic and acidic residues" evidence="4">
    <location>
        <begin position="148"/>
        <end position="196"/>
    </location>
</feature>
<evidence type="ECO:0000259" key="5">
    <source>
        <dbReference type="Pfam" id="PF26091"/>
    </source>
</evidence>
<comment type="similarity">
    <text evidence="1">Belongs to the CCDC43 family.</text>
</comment>
<keyword evidence="3" id="KW-0175">Coiled coil</keyword>
<dbReference type="PANTHER" id="PTHR31684:SF2">
    <property type="entry name" value="COILED-COIL DOMAIN-CONTAINING PROTEIN 43"/>
    <property type="match status" value="1"/>
</dbReference>
<evidence type="ECO:0000313" key="7">
    <source>
        <dbReference type="Proteomes" id="UP000683360"/>
    </source>
</evidence>
<proteinExistence type="inferred from homology"/>
<dbReference type="InterPro" id="IPR058771">
    <property type="entry name" value="PWI_CCDC43"/>
</dbReference>
<dbReference type="EMBL" id="CAJPWZ010000219">
    <property type="protein sequence ID" value="CAG2188358.1"/>
    <property type="molecule type" value="Genomic_DNA"/>
</dbReference>
<reference evidence="6" key="1">
    <citation type="submission" date="2021-03" db="EMBL/GenBank/DDBJ databases">
        <authorList>
            <person name="Bekaert M."/>
        </authorList>
    </citation>
    <scope>NUCLEOTIDE SEQUENCE</scope>
</reference>
<evidence type="ECO:0000256" key="4">
    <source>
        <dbReference type="SAM" id="MobiDB-lite"/>
    </source>
</evidence>
<feature type="compositionally biased region" description="Polar residues" evidence="4">
    <location>
        <begin position="130"/>
        <end position="144"/>
    </location>
</feature>
<keyword evidence="7" id="KW-1185">Reference proteome</keyword>